<sequence>MAFPVSPCQKRGARRAMGRMGPARKGRGVSLAKAEDPAGTEGRCSV</sequence>
<evidence type="ECO:0000313" key="2">
    <source>
        <dbReference type="EMBL" id="KYD17747.1"/>
    </source>
</evidence>
<gene>
    <name evidence="2" type="ORF">B4135_2418</name>
</gene>
<accession>A0A150LZN2</accession>
<comment type="caution">
    <text evidence="2">The sequence shown here is derived from an EMBL/GenBank/DDBJ whole genome shotgun (WGS) entry which is preliminary data.</text>
</comment>
<feature type="compositionally biased region" description="Basic residues" evidence="1">
    <location>
        <begin position="11"/>
        <end position="27"/>
    </location>
</feature>
<evidence type="ECO:0000256" key="1">
    <source>
        <dbReference type="SAM" id="MobiDB-lite"/>
    </source>
</evidence>
<organism evidence="2 3">
    <name type="scientific">Caldibacillus debilis</name>
    <dbReference type="NCBI Taxonomy" id="301148"/>
    <lineage>
        <taxon>Bacteria</taxon>
        <taxon>Bacillati</taxon>
        <taxon>Bacillota</taxon>
        <taxon>Bacilli</taxon>
        <taxon>Bacillales</taxon>
        <taxon>Bacillaceae</taxon>
        <taxon>Caldibacillus</taxon>
    </lineage>
</organism>
<dbReference type="STRING" id="301148.B4135_2418"/>
<reference evidence="2 3" key="1">
    <citation type="submission" date="2016-01" db="EMBL/GenBank/DDBJ databases">
        <title>Draft Genome Sequences of Seven Thermophilic Sporeformers Isolated from Foods.</title>
        <authorList>
            <person name="Berendsen E.M."/>
            <person name="Wells-Bennik M.H."/>
            <person name="Krawcyk A.O."/>
            <person name="De Jong A."/>
            <person name="Holsappel S."/>
            <person name="Eijlander R.T."/>
            <person name="Kuipers O.P."/>
        </authorList>
    </citation>
    <scope>NUCLEOTIDE SEQUENCE [LARGE SCALE GENOMIC DNA]</scope>
    <source>
        <strain evidence="2 3">B4135</strain>
    </source>
</reference>
<dbReference type="AlphaFoldDB" id="A0A150LZN2"/>
<dbReference type="EMBL" id="LQYT01000053">
    <property type="protein sequence ID" value="KYD17747.1"/>
    <property type="molecule type" value="Genomic_DNA"/>
</dbReference>
<feature type="region of interest" description="Disordered" evidence="1">
    <location>
        <begin position="1"/>
        <end position="46"/>
    </location>
</feature>
<protein>
    <submittedName>
        <fullName evidence="2">Uncharacterized protein</fullName>
    </submittedName>
</protein>
<dbReference type="Proteomes" id="UP000075683">
    <property type="component" value="Unassembled WGS sequence"/>
</dbReference>
<name>A0A150LZN2_9BACI</name>
<evidence type="ECO:0000313" key="3">
    <source>
        <dbReference type="Proteomes" id="UP000075683"/>
    </source>
</evidence>
<proteinExistence type="predicted"/>